<gene>
    <name evidence="2" type="ORF">DNTS_008422</name>
</gene>
<protein>
    <submittedName>
        <fullName evidence="2">Uncharacterized protein</fullName>
    </submittedName>
</protein>
<evidence type="ECO:0000256" key="1">
    <source>
        <dbReference type="SAM" id="MobiDB-lite"/>
    </source>
</evidence>
<name>A0A553P5J8_9TELE</name>
<evidence type="ECO:0000313" key="2">
    <source>
        <dbReference type="EMBL" id="TRY72961.1"/>
    </source>
</evidence>
<evidence type="ECO:0000313" key="3">
    <source>
        <dbReference type="Proteomes" id="UP000316079"/>
    </source>
</evidence>
<accession>A0A553P5J8</accession>
<keyword evidence="3" id="KW-1185">Reference proteome</keyword>
<feature type="compositionally biased region" description="Basic and acidic residues" evidence="1">
    <location>
        <begin position="250"/>
        <end position="263"/>
    </location>
</feature>
<feature type="region of interest" description="Disordered" evidence="1">
    <location>
        <begin position="240"/>
        <end position="263"/>
    </location>
</feature>
<dbReference type="Proteomes" id="UP000316079">
    <property type="component" value="Unassembled WGS sequence"/>
</dbReference>
<reference evidence="2 3" key="1">
    <citation type="journal article" date="2019" name="Sci. Data">
        <title>Hybrid genome assembly and annotation of Danionella translucida.</title>
        <authorList>
            <person name="Kadobianskyi M."/>
            <person name="Schulze L."/>
            <person name="Schuelke M."/>
            <person name="Judkewitz B."/>
        </authorList>
    </citation>
    <scope>NUCLEOTIDE SEQUENCE [LARGE SCALE GENOMIC DNA]</scope>
    <source>
        <strain evidence="2 3">Bolton</strain>
    </source>
</reference>
<sequence length="263" mass="29339">MKSDVSMDRLIEFKREHPSTDPSATTNVPPKMQPDAASFPATVTGTTSPYPTVVMLTVPHHQQAGIVSKPTSSSYSALASLVKVQHVREKTRITIKIELFTLKVKVITKLQNVILRVTGQELTKTCFRKLLQNARAYSVSQPTYIDVYEVVFSIQYPPSLAFLHHGLQTFCNQRDHFNPCEKSVDGYGSVCLSCRVYEKTQSFTSHEVIYLRNSASPSVSLHPPRVRLLSGLLSASELRSMMKNGSGPEQRARETARPDTRSV</sequence>
<organism evidence="2 3">
    <name type="scientific">Danionella cerebrum</name>
    <dbReference type="NCBI Taxonomy" id="2873325"/>
    <lineage>
        <taxon>Eukaryota</taxon>
        <taxon>Metazoa</taxon>
        <taxon>Chordata</taxon>
        <taxon>Craniata</taxon>
        <taxon>Vertebrata</taxon>
        <taxon>Euteleostomi</taxon>
        <taxon>Actinopterygii</taxon>
        <taxon>Neopterygii</taxon>
        <taxon>Teleostei</taxon>
        <taxon>Ostariophysi</taxon>
        <taxon>Cypriniformes</taxon>
        <taxon>Danionidae</taxon>
        <taxon>Danioninae</taxon>
        <taxon>Danionella</taxon>
    </lineage>
</organism>
<proteinExistence type="predicted"/>
<dbReference type="EMBL" id="SRMA01026730">
    <property type="protein sequence ID" value="TRY72961.1"/>
    <property type="molecule type" value="Genomic_DNA"/>
</dbReference>
<feature type="region of interest" description="Disordered" evidence="1">
    <location>
        <begin position="13"/>
        <end position="36"/>
    </location>
</feature>
<dbReference type="AlphaFoldDB" id="A0A553P5J8"/>
<comment type="caution">
    <text evidence="2">The sequence shown here is derived from an EMBL/GenBank/DDBJ whole genome shotgun (WGS) entry which is preliminary data.</text>
</comment>